<dbReference type="Pfam" id="PF03567">
    <property type="entry name" value="Sulfotransfer_2"/>
    <property type="match status" value="1"/>
</dbReference>
<dbReference type="GO" id="GO:0000139">
    <property type="term" value="C:Golgi membrane"/>
    <property type="evidence" value="ECO:0007669"/>
    <property type="project" value="UniProtKB-SubCell"/>
</dbReference>
<name>A0ABD3QI69_9STRA</name>
<keyword evidence="6" id="KW-0333">Golgi apparatus</keyword>
<reference evidence="9 10" key="1">
    <citation type="journal article" date="2020" name="G3 (Bethesda)">
        <title>Improved Reference Genome for Cyclotella cryptica CCMP332, a Model for Cell Wall Morphogenesis, Salinity Adaptation, and Lipid Production in Diatoms (Bacillariophyta).</title>
        <authorList>
            <person name="Roberts W.R."/>
            <person name="Downey K.M."/>
            <person name="Ruck E.C."/>
            <person name="Traller J.C."/>
            <person name="Alverson A.J."/>
        </authorList>
    </citation>
    <scope>NUCLEOTIDE SEQUENCE [LARGE SCALE GENOMIC DNA]</scope>
    <source>
        <strain evidence="9 10">CCMP332</strain>
    </source>
</reference>
<keyword evidence="10" id="KW-1185">Reference proteome</keyword>
<evidence type="ECO:0000313" key="9">
    <source>
        <dbReference type="EMBL" id="KAL3800148.1"/>
    </source>
</evidence>
<evidence type="ECO:0000256" key="2">
    <source>
        <dbReference type="ARBA" id="ARBA00006339"/>
    </source>
</evidence>
<comment type="similarity">
    <text evidence="2">Belongs to the sulfotransferase 2 family.</text>
</comment>
<evidence type="ECO:0000256" key="5">
    <source>
        <dbReference type="ARBA" id="ARBA00022989"/>
    </source>
</evidence>
<comment type="subcellular location">
    <subcellularLocation>
        <location evidence="1">Golgi apparatus membrane</location>
        <topology evidence="1">Single-pass type II membrane protein</topology>
    </subcellularLocation>
</comment>
<evidence type="ECO:0000256" key="6">
    <source>
        <dbReference type="ARBA" id="ARBA00023034"/>
    </source>
</evidence>
<dbReference type="PANTHER" id="PTHR12137">
    <property type="entry name" value="CARBOHYDRATE SULFOTRANSFERASE"/>
    <property type="match status" value="1"/>
</dbReference>
<comment type="caution">
    <text evidence="9">The sequence shown here is derived from an EMBL/GenBank/DDBJ whole genome shotgun (WGS) entry which is preliminary data.</text>
</comment>
<evidence type="ECO:0000256" key="8">
    <source>
        <dbReference type="ARBA" id="ARBA00023180"/>
    </source>
</evidence>
<dbReference type="AlphaFoldDB" id="A0ABD3QI69"/>
<dbReference type="PANTHER" id="PTHR12137:SF54">
    <property type="entry name" value="CARBOHYDRATE SULFOTRANSFERASE"/>
    <property type="match status" value="1"/>
</dbReference>
<gene>
    <name evidence="9" type="ORF">HJC23_001069</name>
</gene>
<keyword evidence="8" id="KW-0325">Glycoprotein</keyword>
<proteinExistence type="inferred from homology"/>
<protein>
    <recommendedName>
        <fullName evidence="11">Sulfotransferase</fullName>
    </recommendedName>
</protein>
<keyword evidence="7" id="KW-0472">Membrane</keyword>
<dbReference type="InterPro" id="IPR018011">
    <property type="entry name" value="Carb_sulfotrans_8-10"/>
</dbReference>
<evidence type="ECO:0000256" key="4">
    <source>
        <dbReference type="ARBA" id="ARBA00022692"/>
    </source>
</evidence>
<dbReference type="Proteomes" id="UP001516023">
    <property type="component" value="Unassembled WGS sequence"/>
</dbReference>
<keyword evidence="5" id="KW-1133">Transmembrane helix</keyword>
<evidence type="ECO:0000256" key="1">
    <source>
        <dbReference type="ARBA" id="ARBA00004323"/>
    </source>
</evidence>
<evidence type="ECO:0000256" key="3">
    <source>
        <dbReference type="ARBA" id="ARBA00022679"/>
    </source>
</evidence>
<dbReference type="EMBL" id="JABMIG020000034">
    <property type="protein sequence ID" value="KAL3800148.1"/>
    <property type="molecule type" value="Genomic_DNA"/>
</dbReference>
<dbReference type="InterPro" id="IPR005331">
    <property type="entry name" value="Sulfotransferase"/>
</dbReference>
<evidence type="ECO:0000313" key="10">
    <source>
        <dbReference type="Proteomes" id="UP001516023"/>
    </source>
</evidence>
<keyword evidence="4" id="KW-0812">Transmembrane</keyword>
<dbReference type="GO" id="GO:0008146">
    <property type="term" value="F:sulfotransferase activity"/>
    <property type="evidence" value="ECO:0007669"/>
    <property type="project" value="UniProtKB-ARBA"/>
</dbReference>
<dbReference type="PROSITE" id="PS51257">
    <property type="entry name" value="PROKAR_LIPOPROTEIN"/>
    <property type="match status" value="1"/>
</dbReference>
<organism evidence="9 10">
    <name type="scientific">Cyclotella cryptica</name>
    <dbReference type="NCBI Taxonomy" id="29204"/>
    <lineage>
        <taxon>Eukaryota</taxon>
        <taxon>Sar</taxon>
        <taxon>Stramenopiles</taxon>
        <taxon>Ochrophyta</taxon>
        <taxon>Bacillariophyta</taxon>
        <taxon>Coscinodiscophyceae</taxon>
        <taxon>Thalassiosirophycidae</taxon>
        <taxon>Stephanodiscales</taxon>
        <taxon>Stephanodiscaceae</taxon>
        <taxon>Cyclotella</taxon>
    </lineage>
</organism>
<keyword evidence="3" id="KW-0808">Transferase</keyword>
<evidence type="ECO:0000256" key="7">
    <source>
        <dbReference type="ARBA" id="ARBA00023136"/>
    </source>
</evidence>
<accession>A0ABD3QI69</accession>
<evidence type="ECO:0008006" key="11">
    <source>
        <dbReference type="Google" id="ProtNLM"/>
    </source>
</evidence>
<sequence>MRNGGTSNAAIATTLSGPSKKSYRSLVTIVITASCAFLLCRQTKTLELYTTDALLDANIGIGRFTTDPSSTDSSSTSSLSLVGAQHRLEGEDEADYIIRKSYLHSYAHILPCDNSTIEKNCLLKTQQYFNPTTEQERSSLPSVPWWFQTLLRDIVRNGAYGFWHHFGTTDPAIHFCSIEKVGTTEWRKVFCDLNAEDCPNNEGSYPPQCVSRLVGRRCAFMTKKPLPNDAPHAVFLRDPLERLLSAFLDKCVKPSVRRNERHCEPNEVFNPDAKGDPKALPLTTNIEENGKQLFAAYLDTMPLKWNVHFVPQALMCDLYRTIDSKYAFVGDMGKEFMMDLERMATQFGGRLATQLDKSFGYVEGVKAKKFNNTGKQNSHATHAPEKVAKYYTAATVRKGLEYLSIDYVTLGLKVPEWARQMLRDETV</sequence>